<evidence type="ECO:0008006" key="3">
    <source>
        <dbReference type="Google" id="ProtNLM"/>
    </source>
</evidence>
<sequence length="244" mass="29111">MKSLLKDELDQMWETFDYKWFVSNDPIQMLHKIQRVPDSSIADIEICAMLIAMVSWGQPNSIIYAANVLMSQCEWKPYYYIKFGDFYDIPDELNIYRTLTGKAFKEVCHLLRRFYSRNSSVKEYLKKHSITFDDLLISLCNLYEPARLGSPYRNSACMRINMLLRWMVRQDEIDLGLWQTDFIKPENLYAIMSPHVAQQAQRMGFISYPKESWKAVMELTHVYRQWDIKDPLKYDFILTTQNFK</sequence>
<dbReference type="EMBL" id="LRGC01000021">
    <property type="protein sequence ID" value="KWR52354.1"/>
    <property type="molecule type" value="Genomic_DNA"/>
</dbReference>
<dbReference type="STRING" id="46506.AA415_02941"/>
<evidence type="ECO:0000313" key="2">
    <source>
        <dbReference type="Proteomes" id="UP000056419"/>
    </source>
</evidence>
<dbReference type="Proteomes" id="UP000056419">
    <property type="component" value="Unassembled WGS sequence"/>
</dbReference>
<evidence type="ECO:0000313" key="1">
    <source>
        <dbReference type="EMBL" id="KWR52354.1"/>
    </source>
</evidence>
<protein>
    <recommendedName>
        <fullName evidence="3">TIGR02757 family protein</fullName>
    </recommendedName>
</protein>
<name>A0A108T2U0_BACSE</name>
<dbReference type="Pfam" id="PF09674">
    <property type="entry name" value="DUF2400"/>
    <property type="match status" value="1"/>
</dbReference>
<dbReference type="RefSeq" id="WP_060386517.1">
    <property type="nucleotide sequence ID" value="NZ_JADMRQ010000018.1"/>
</dbReference>
<comment type="caution">
    <text evidence="1">The sequence shown here is derived from an EMBL/GenBank/DDBJ whole genome shotgun (WGS) entry which is preliminary data.</text>
</comment>
<dbReference type="AlphaFoldDB" id="A0A108T2U0"/>
<reference evidence="1 2" key="1">
    <citation type="journal article" date="2016" name="BMC Genomics">
        <title>Type VI secretion systems of human gut Bacteroidales segregate into three genetic architectures, two of which are contained on mobile genetic elements.</title>
        <authorList>
            <person name="Coyne M.J."/>
            <person name="Roelofs K.G."/>
            <person name="Comstock L.E."/>
        </authorList>
    </citation>
    <scope>NUCLEOTIDE SEQUENCE [LARGE SCALE GENOMIC DNA]</scope>
    <source>
        <strain evidence="1 2">CL09T03C01</strain>
    </source>
</reference>
<accession>A0A108T2U0</accession>
<proteinExistence type="predicted"/>
<dbReference type="InterPro" id="IPR014127">
    <property type="entry name" value="CHP02757"/>
</dbReference>
<dbReference type="PATRIC" id="fig|46506.5.peg.3169"/>
<organism evidence="1 2">
    <name type="scientific">Bacteroides stercoris</name>
    <dbReference type="NCBI Taxonomy" id="46506"/>
    <lineage>
        <taxon>Bacteria</taxon>
        <taxon>Pseudomonadati</taxon>
        <taxon>Bacteroidota</taxon>
        <taxon>Bacteroidia</taxon>
        <taxon>Bacteroidales</taxon>
        <taxon>Bacteroidaceae</taxon>
        <taxon>Bacteroides</taxon>
    </lineage>
</organism>
<gene>
    <name evidence="1" type="ORF">AA415_02941</name>
</gene>
<keyword evidence="2" id="KW-1185">Reference proteome</keyword>